<dbReference type="PANTHER" id="PTHR42924">
    <property type="entry name" value="EXONUCLEASE"/>
    <property type="match status" value="1"/>
</dbReference>
<evidence type="ECO:0000313" key="3">
    <source>
        <dbReference type="Proteomes" id="UP000605099"/>
    </source>
</evidence>
<reference evidence="3" key="1">
    <citation type="journal article" date="2019" name="Int. J. Syst. Evol. Microbiol.">
        <title>The Global Catalogue of Microorganisms (GCM) 10K type strain sequencing project: providing services to taxonomists for standard genome sequencing and annotation.</title>
        <authorList>
            <consortium name="The Broad Institute Genomics Platform"/>
            <consortium name="The Broad Institute Genome Sequencing Center for Infectious Disease"/>
            <person name="Wu L."/>
            <person name="Ma J."/>
        </authorList>
    </citation>
    <scope>NUCLEOTIDE SEQUENCE [LARGE SCALE GENOMIC DNA]</scope>
    <source>
        <strain evidence="3">CGMCC 1.6784</strain>
    </source>
</reference>
<dbReference type="InterPro" id="IPR016195">
    <property type="entry name" value="Pol/histidinol_Pase-like"/>
</dbReference>
<dbReference type="InterPro" id="IPR052018">
    <property type="entry name" value="PHP_domain"/>
</dbReference>
<feature type="chain" id="PRO_5047085699" evidence="1">
    <location>
        <begin position="30"/>
        <end position="517"/>
    </location>
</feature>
<protein>
    <submittedName>
        <fullName evidence="2">Phosphoesterase</fullName>
    </submittedName>
</protein>
<dbReference type="Gene3D" id="3.20.20.140">
    <property type="entry name" value="Metal-dependent hydrolases"/>
    <property type="match status" value="1"/>
</dbReference>
<keyword evidence="3" id="KW-1185">Reference proteome</keyword>
<gene>
    <name evidence="2" type="ORF">GCM10011349_42450</name>
</gene>
<evidence type="ECO:0000313" key="2">
    <source>
        <dbReference type="EMBL" id="GGN60637.1"/>
    </source>
</evidence>
<dbReference type="EMBL" id="BMLK01000032">
    <property type="protein sequence ID" value="GGN60637.1"/>
    <property type="molecule type" value="Genomic_DNA"/>
</dbReference>
<sequence length="517" mass="55223">MQESLVKRTSTFVWASVLSFFLPVAAAKADIPAPVPRRAPDSVLAGTISGEDNQTYLREPFRLPVGTDRLVVAFDYDHREDKTVIDLGIEDPHGFRGASGGNKPSFTIAQSDATPSYLPGRLDPGEWALSLAVPNIREGVTARWTAKLWFLKGAEAQWLPAPTRGRGKGWYRGDLHMHTAHSDGSCQSLGGNRVPCPLFRTLEAAQARGLDFLAVSDHSTSSQAQMLREAQGYFDTMLLIPAREITTFFGHFNVFGITSTLDFRVTRNRPDAFRDIARRVHDLGGLVSINHPALPSGEACMGCGWTMADTDYAQVDAVEIVNGGAIAGSDGNPEGVSDGEQFWLGHTGYGHPIAVLGGSDNHDPNKPPAVDGKPGFGALAVPATVVEADDLSMPAILDGIRKGRSFIQIGGPASLRLDFQLAASQGVAGMGGRLQAQGAVALDGEVVAPDGTRVEILDGNHLLARQVIMKSTAQHWKLPDLGKGEHVIRLKLRSESSDLLAVSNAIVLDCTALCGAQ</sequence>
<dbReference type="Proteomes" id="UP000605099">
    <property type="component" value="Unassembled WGS sequence"/>
</dbReference>
<feature type="signal peptide" evidence="1">
    <location>
        <begin position="1"/>
        <end position="29"/>
    </location>
</feature>
<dbReference type="SUPFAM" id="SSF89550">
    <property type="entry name" value="PHP domain-like"/>
    <property type="match status" value="1"/>
</dbReference>
<evidence type="ECO:0000256" key="1">
    <source>
        <dbReference type="SAM" id="SignalP"/>
    </source>
</evidence>
<dbReference type="PANTHER" id="PTHR42924:SF3">
    <property type="entry name" value="POLYMERASE_HISTIDINOL PHOSPHATASE N-TERMINAL DOMAIN-CONTAINING PROTEIN"/>
    <property type="match status" value="1"/>
</dbReference>
<comment type="caution">
    <text evidence="2">The sequence shown here is derived from an EMBL/GenBank/DDBJ whole genome shotgun (WGS) entry which is preliminary data.</text>
</comment>
<accession>A0ABQ2JZX7</accession>
<keyword evidence="1" id="KW-0732">Signal</keyword>
<name>A0ABQ2JZX7_9SPHN</name>
<proteinExistence type="predicted"/>
<organism evidence="2 3">
    <name type="scientific">Novosphingobium indicum</name>
    <dbReference type="NCBI Taxonomy" id="462949"/>
    <lineage>
        <taxon>Bacteria</taxon>
        <taxon>Pseudomonadati</taxon>
        <taxon>Pseudomonadota</taxon>
        <taxon>Alphaproteobacteria</taxon>
        <taxon>Sphingomonadales</taxon>
        <taxon>Sphingomonadaceae</taxon>
        <taxon>Novosphingobium</taxon>
    </lineage>
</organism>
<dbReference type="NCBIfam" id="NF038032">
    <property type="entry name" value="CehA_McbA_metalo"/>
    <property type="match status" value="1"/>
</dbReference>